<feature type="region of interest" description="Disordered" evidence="4">
    <location>
        <begin position="1"/>
        <end position="42"/>
    </location>
</feature>
<keyword evidence="3" id="KW-0503">Monooxygenase</keyword>
<keyword evidence="6" id="KW-1185">Reference proteome</keyword>
<name>A0ABU3PBZ2_9BURK</name>
<comment type="caution">
    <text evidence="5">The sequence shown here is derived from an EMBL/GenBank/DDBJ whole genome shotgun (WGS) entry which is preliminary data.</text>
</comment>
<dbReference type="InterPro" id="IPR002401">
    <property type="entry name" value="Cyt_P450_E_grp-I"/>
</dbReference>
<protein>
    <submittedName>
        <fullName evidence="5">Cytochrome P450</fullName>
    </submittedName>
</protein>
<dbReference type="SUPFAM" id="SSF48264">
    <property type="entry name" value="Cytochrome P450"/>
    <property type="match status" value="1"/>
</dbReference>
<evidence type="ECO:0000313" key="6">
    <source>
        <dbReference type="Proteomes" id="UP001246372"/>
    </source>
</evidence>
<evidence type="ECO:0000256" key="3">
    <source>
        <dbReference type="RuleBase" id="RU000461"/>
    </source>
</evidence>
<evidence type="ECO:0000313" key="5">
    <source>
        <dbReference type="EMBL" id="MDT9000077.1"/>
    </source>
</evidence>
<dbReference type="PROSITE" id="PS00086">
    <property type="entry name" value="CYTOCHROME_P450"/>
    <property type="match status" value="1"/>
</dbReference>
<evidence type="ECO:0000256" key="4">
    <source>
        <dbReference type="SAM" id="MobiDB-lite"/>
    </source>
</evidence>
<dbReference type="InterPro" id="IPR001128">
    <property type="entry name" value="Cyt_P450"/>
</dbReference>
<accession>A0ABU3PBZ2</accession>
<keyword evidence="3" id="KW-0560">Oxidoreductase</keyword>
<comment type="similarity">
    <text evidence="2 3">Belongs to the cytochrome P450 family.</text>
</comment>
<dbReference type="PRINTS" id="PR00385">
    <property type="entry name" value="P450"/>
</dbReference>
<dbReference type="InterPro" id="IPR017972">
    <property type="entry name" value="Cyt_P450_CS"/>
</dbReference>
<keyword evidence="3" id="KW-0479">Metal-binding</keyword>
<dbReference type="PANTHER" id="PTHR24305">
    <property type="entry name" value="CYTOCHROME P450"/>
    <property type="match status" value="1"/>
</dbReference>
<dbReference type="EMBL" id="JAVXZY010000004">
    <property type="protein sequence ID" value="MDT9000077.1"/>
    <property type="molecule type" value="Genomic_DNA"/>
</dbReference>
<dbReference type="InterPro" id="IPR050121">
    <property type="entry name" value="Cytochrome_P450_monoxygenase"/>
</dbReference>
<keyword evidence="3" id="KW-0408">Iron</keyword>
<dbReference type="RefSeq" id="WP_315650625.1">
    <property type="nucleotide sequence ID" value="NZ_JAVXZY010000004.1"/>
</dbReference>
<dbReference type="Proteomes" id="UP001246372">
    <property type="component" value="Unassembled WGS sequence"/>
</dbReference>
<proteinExistence type="inferred from homology"/>
<dbReference type="PRINTS" id="PR00463">
    <property type="entry name" value="EP450I"/>
</dbReference>
<reference evidence="5" key="1">
    <citation type="submission" date="2023-09" db="EMBL/GenBank/DDBJ databases">
        <title>Paucibacter sp. APW11 Genome sequencing and assembly.</title>
        <authorList>
            <person name="Kim I."/>
        </authorList>
    </citation>
    <scope>NUCLEOTIDE SEQUENCE</scope>
    <source>
        <strain evidence="5">APW11</strain>
    </source>
</reference>
<comment type="cofactor">
    <cofactor evidence="1">
        <name>heme</name>
        <dbReference type="ChEBI" id="CHEBI:30413"/>
    </cofactor>
</comment>
<feature type="compositionally biased region" description="Polar residues" evidence="4">
    <location>
        <begin position="17"/>
        <end position="26"/>
    </location>
</feature>
<gene>
    <name evidence="5" type="ORF">RQP53_12445</name>
</gene>
<evidence type="ECO:0000256" key="2">
    <source>
        <dbReference type="ARBA" id="ARBA00010617"/>
    </source>
</evidence>
<keyword evidence="3" id="KW-0349">Heme</keyword>
<organism evidence="5 6">
    <name type="scientific">Roseateles aquae</name>
    <dbReference type="NCBI Taxonomy" id="3077235"/>
    <lineage>
        <taxon>Bacteria</taxon>
        <taxon>Pseudomonadati</taxon>
        <taxon>Pseudomonadota</taxon>
        <taxon>Betaproteobacteria</taxon>
        <taxon>Burkholderiales</taxon>
        <taxon>Sphaerotilaceae</taxon>
        <taxon>Roseateles</taxon>
    </lineage>
</organism>
<dbReference type="Gene3D" id="1.10.630.10">
    <property type="entry name" value="Cytochrome P450"/>
    <property type="match status" value="1"/>
</dbReference>
<sequence>MSFSFKTPADRRGTMAAMNQPTTLNGGQAARPATPPGPSGFGFAQMRAMRQDYLGTIRGWQQRYGDVVCQRLMVYRDYSFFHPDHIRELLVASHDQLIRWERGTEIFASAHGQSVIVAEGAPWKRQRQMLQPGFSPKRVEAFVPLMIEAGSQAMARWKSLDQFPFEAAMTQLTMEVILRSLFSHSDEAQAQAAAEAVHVLSVVAMGEFYWPVSSPLWAPWKAPKRRALQTLDSLIRGELARRREDATPRDDLLNMMRNLRDPQGQGFDERGLRDECMTTFLAGHETTAAALSWWGWCMAAHPELQQRIADEISSVIGERTPTAADLPQLHQLNLSIKETLRLYPPGAALLTRRTTAPLQIAGYAIPTGSMIRLTPAITQRDPRWFEEPDAFRPERFDPASGHADIPRGAYLPFGAGPRVCLGSHFATTEMLLIGAMILQRYRLSAVPGLPAPRPELNITLRPDTPLQLRLNPR</sequence>
<dbReference type="InterPro" id="IPR036396">
    <property type="entry name" value="Cyt_P450_sf"/>
</dbReference>
<dbReference type="PANTHER" id="PTHR24305:SF166">
    <property type="entry name" value="CYTOCHROME P450 12A4, MITOCHONDRIAL-RELATED"/>
    <property type="match status" value="1"/>
</dbReference>
<dbReference type="Pfam" id="PF00067">
    <property type="entry name" value="p450"/>
    <property type="match status" value="1"/>
</dbReference>
<evidence type="ECO:0000256" key="1">
    <source>
        <dbReference type="ARBA" id="ARBA00001971"/>
    </source>
</evidence>